<dbReference type="AlphaFoldDB" id="X0UWG9"/>
<feature type="non-terminal residue" evidence="1">
    <location>
        <position position="1"/>
    </location>
</feature>
<name>X0UWG9_9ZZZZ</name>
<comment type="caution">
    <text evidence="1">The sequence shown here is derived from an EMBL/GenBank/DDBJ whole genome shotgun (WGS) entry which is preliminary data.</text>
</comment>
<protein>
    <submittedName>
        <fullName evidence="1">Uncharacterized protein</fullName>
    </submittedName>
</protein>
<proteinExistence type="predicted"/>
<reference evidence="1" key="1">
    <citation type="journal article" date="2014" name="Front. Microbiol.">
        <title>High frequency of phylogenetically diverse reductive dehalogenase-homologous genes in deep subseafloor sedimentary metagenomes.</title>
        <authorList>
            <person name="Kawai M."/>
            <person name="Futagami T."/>
            <person name="Toyoda A."/>
            <person name="Takaki Y."/>
            <person name="Nishi S."/>
            <person name="Hori S."/>
            <person name="Arai W."/>
            <person name="Tsubouchi T."/>
            <person name="Morono Y."/>
            <person name="Uchiyama I."/>
            <person name="Ito T."/>
            <person name="Fujiyama A."/>
            <person name="Inagaki F."/>
            <person name="Takami H."/>
        </authorList>
    </citation>
    <scope>NUCLEOTIDE SEQUENCE</scope>
    <source>
        <strain evidence="1">Expedition CK06-06</strain>
    </source>
</reference>
<evidence type="ECO:0000313" key="1">
    <source>
        <dbReference type="EMBL" id="GAG03512.1"/>
    </source>
</evidence>
<organism evidence="1">
    <name type="scientific">marine sediment metagenome</name>
    <dbReference type="NCBI Taxonomy" id="412755"/>
    <lineage>
        <taxon>unclassified sequences</taxon>
        <taxon>metagenomes</taxon>
        <taxon>ecological metagenomes</taxon>
    </lineage>
</organism>
<sequence length="80" mass="8729">IGGIRPLISGLGVTSIQARIGTRANLNEEVSFTGFNGQNSEGLIPFRKRGRYLRTEIRTTGQFIHAVGFQILRGEAGARE</sequence>
<dbReference type="EMBL" id="BARS01021429">
    <property type="protein sequence ID" value="GAG03512.1"/>
    <property type="molecule type" value="Genomic_DNA"/>
</dbReference>
<gene>
    <name evidence="1" type="ORF">S01H1_34420</name>
</gene>
<accession>X0UWG9</accession>